<dbReference type="Gene3D" id="3.30.70.100">
    <property type="match status" value="1"/>
</dbReference>
<dbReference type="InterPro" id="IPR044662">
    <property type="entry name" value="HS1/DABB1-like"/>
</dbReference>
<organism evidence="3 4">
    <name type="scientific">Salsuginibacillus halophilus</name>
    <dbReference type="NCBI Taxonomy" id="517424"/>
    <lineage>
        <taxon>Bacteria</taxon>
        <taxon>Bacillati</taxon>
        <taxon>Bacillota</taxon>
        <taxon>Bacilli</taxon>
        <taxon>Bacillales</taxon>
        <taxon>Bacillaceae</taxon>
        <taxon>Salsuginibacillus</taxon>
    </lineage>
</organism>
<protein>
    <submittedName>
        <fullName evidence="3">Stress responsive alpha/beta barrel protein</fullName>
    </submittedName>
</protein>
<comment type="caution">
    <text evidence="3">The sequence shown here is derived from an EMBL/GenBank/DDBJ whole genome shotgun (WGS) entry which is preliminary data.</text>
</comment>
<evidence type="ECO:0000259" key="2">
    <source>
        <dbReference type="PROSITE" id="PS51502"/>
    </source>
</evidence>
<reference evidence="3 4" key="1">
    <citation type="submission" date="2018-03" db="EMBL/GenBank/DDBJ databases">
        <title>Genomic Encyclopedia of Type Strains, Phase III (KMG-III): the genomes of soil and plant-associated and newly described type strains.</title>
        <authorList>
            <person name="Whitman W."/>
        </authorList>
    </citation>
    <scope>NUCLEOTIDE SEQUENCE [LARGE SCALE GENOMIC DNA]</scope>
    <source>
        <strain evidence="3 4">CGMCC 1.07653</strain>
    </source>
</reference>
<evidence type="ECO:0000256" key="1">
    <source>
        <dbReference type="ARBA" id="ARBA00011738"/>
    </source>
</evidence>
<dbReference type="InterPro" id="IPR013097">
    <property type="entry name" value="Dabb"/>
</dbReference>
<accession>A0A2P8HDU7</accession>
<comment type="subunit">
    <text evidence="1">Homodimer.</text>
</comment>
<dbReference type="PANTHER" id="PTHR33178">
    <property type="match status" value="1"/>
</dbReference>
<feature type="domain" description="Stress-response A/B barrel" evidence="2">
    <location>
        <begin position="2"/>
        <end position="95"/>
    </location>
</feature>
<dbReference type="EMBL" id="PYAV01000008">
    <property type="protein sequence ID" value="PSL44398.1"/>
    <property type="molecule type" value="Genomic_DNA"/>
</dbReference>
<dbReference type="SUPFAM" id="SSF54909">
    <property type="entry name" value="Dimeric alpha+beta barrel"/>
    <property type="match status" value="1"/>
</dbReference>
<dbReference type="OrthoDB" id="9808130at2"/>
<dbReference type="Pfam" id="PF07876">
    <property type="entry name" value="Dabb"/>
    <property type="match status" value="1"/>
</dbReference>
<dbReference type="PANTHER" id="PTHR33178:SF10">
    <property type="entry name" value="STRESS-RESPONSE A_B BARREL DOMAIN-CONTAINING PROTEIN"/>
    <property type="match status" value="1"/>
</dbReference>
<evidence type="ECO:0000313" key="4">
    <source>
        <dbReference type="Proteomes" id="UP000242310"/>
    </source>
</evidence>
<keyword evidence="4" id="KW-1185">Reference proteome</keyword>
<proteinExistence type="predicted"/>
<gene>
    <name evidence="3" type="ORF">B0H94_1087</name>
</gene>
<dbReference type="PROSITE" id="PS51502">
    <property type="entry name" value="S_R_A_B_BARREL"/>
    <property type="match status" value="1"/>
</dbReference>
<dbReference type="AlphaFoldDB" id="A0A2P8HDU7"/>
<name>A0A2P8HDU7_9BACI</name>
<sequence>MIEHIVIMKFNEATTLEQMQEGARRLEQLKDEIPGILEMKAGINFSERSQGFEFALTSRFESKEALEAYGPHPKHEEVVEYLNSIGLSDKLAVDFEHIDPVV</sequence>
<dbReference type="InterPro" id="IPR011008">
    <property type="entry name" value="Dimeric_a/b-barrel"/>
</dbReference>
<dbReference type="SMART" id="SM00886">
    <property type="entry name" value="Dabb"/>
    <property type="match status" value="1"/>
</dbReference>
<dbReference type="Proteomes" id="UP000242310">
    <property type="component" value="Unassembled WGS sequence"/>
</dbReference>
<dbReference type="RefSeq" id="WP_106588879.1">
    <property type="nucleotide sequence ID" value="NZ_PYAV01000008.1"/>
</dbReference>
<evidence type="ECO:0000313" key="3">
    <source>
        <dbReference type="EMBL" id="PSL44398.1"/>
    </source>
</evidence>